<dbReference type="SUPFAM" id="SSF51905">
    <property type="entry name" value="FAD/NAD(P)-binding domain"/>
    <property type="match status" value="1"/>
</dbReference>
<proteinExistence type="predicted"/>
<dbReference type="GO" id="GO:0016491">
    <property type="term" value="F:oxidoreductase activity"/>
    <property type="evidence" value="ECO:0007669"/>
    <property type="project" value="InterPro"/>
</dbReference>
<evidence type="ECO:0000313" key="2">
    <source>
        <dbReference type="EMBL" id="CAA3005468.1"/>
    </source>
</evidence>
<name>A0A8S0TQ75_OLEEU</name>
<organism evidence="2 3">
    <name type="scientific">Olea europaea subsp. europaea</name>
    <dbReference type="NCBI Taxonomy" id="158383"/>
    <lineage>
        <taxon>Eukaryota</taxon>
        <taxon>Viridiplantae</taxon>
        <taxon>Streptophyta</taxon>
        <taxon>Embryophyta</taxon>
        <taxon>Tracheophyta</taxon>
        <taxon>Spermatophyta</taxon>
        <taxon>Magnoliopsida</taxon>
        <taxon>eudicotyledons</taxon>
        <taxon>Gunneridae</taxon>
        <taxon>Pentapetalae</taxon>
        <taxon>asterids</taxon>
        <taxon>lamiids</taxon>
        <taxon>Lamiales</taxon>
        <taxon>Oleaceae</taxon>
        <taxon>Oleeae</taxon>
        <taxon>Olea</taxon>
    </lineage>
</organism>
<dbReference type="OrthoDB" id="419752at2759"/>
<evidence type="ECO:0000259" key="1">
    <source>
        <dbReference type="Pfam" id="PF01593"/>
    </source>
</evidence>
<dbReference type="AlphaFoldDB" id="A0A8S0TQ75"/>
<keyword evidence="3" id="KW-1185">Reference proteome</keyword>
<reference evidence="2 3" key="1">
    <citation type="submission" date="2019-12" db="EMBL/GenBank/DDBJ databases">
        <authorList>
            <person name="Alioto T."/>
            <person name="Alioto T."/>
            <person name="Gomez Garrido J."/>
        </authorList>
    </citation>
    <scope>NUCLEOTIDE SEQUENCE [LARGE SCALE GENOMIC DNA]</scope>
</reference>
<gene>
    <name evidence="2" type="ORF">OLEA9_A011289</name>
</gene>
<accession>A0A8S0TQ75</accession>
<dbReference type="InterPro" id="IPR002937">
    <property type="entry name" value="Amino_oxidase"/>
</dbReference>
<dbReference type="InterPro" id="IPR036188">
    <property type="entry name" value="FAD/NAD-bd_sf"/>
</dbReference>
<feature type="domain" description="Amine oxidase" evidence="1">
    <location>
        <begin position="22"/>
        <end position="76"/>
    </location>
</feature>
<dbReference type="EMBL" id="CACTIH010007246">
    <property type="protein sequence ID" value="CAA3005468.1"/>
    <property type="molecule type" value="Genomic_DNA"/>
</dbReference>
<dbReference type="Pfam" id="PF01593">
    <property type="entry name" value="Amino_oxidase"/>
    <property type="match status" value="1"/>
</dbReference>
<dbReference type="Gene3D" id="3.50.50.60">
    <property type="entry name" value="FAD/NAD(P)-binding domain"/>
    <property type="match status" value="1"/>
</dbReference>
<dbReference type="Gene3D" id="3.90.660.20">
    <property type="entry name" value="Protoporphyrinogen oxidase, mitochondrial, domain 2"/>
    <property type="match status" value="1"/>
</dbReference>
<dbReference type="Proteomes" id="UP000594638">
    <property type="component" value="Unassembled WGS sequence"/>
</dbReference>
<comment type="caution">
    <text evidence="2">The sequence shown here is derived from an EMBL/GenBank/DDBJ whole genome shotgun (WGS) entry which is preliminary data.</text>
</comment>
<dbReference type="Gramene" id="OE9A011289T2">
    <property type="protein sequence ID" value="OE9A011289C2"/>
    <property type="gene ID" value="OE9A011289"/>
</dbReference>
<sequence>MHTEYDPFQGMMACCSLQAEIAGLNVKVLEAHGRSGGKLQSISQDGLTWDEGAITMTASEEEVGFLPDNLALTKKQELLC</sequence>
<protein>
    <submittedName>
        <fullName evidence="2">Protoporphyrinogen oxidase, mitochondrial</fullName>
    </submittedName>
</protein>
<evidence type="ECO:0000313" key="3">
    <source>
        <dbReference type="Proteomes" id="UP000594638"/>
    </source>
</evidence>